<dbReference type="InterPro" id="IPR029055">
    <property type="entry name" value="Ntn_hydrolases_N"/>
</dbReference>
<dbReference type="Gene3D" id="3.60.20.10">
    <property type="entry name" value="Glutamine Phosphoribosylpyrophosphate, subunit 1, domain 1"/>
    <property type="match status" value="2"/>
</dbReference>
<keyword evidence="6" id="KW-0479">Metal-binding</keyword>
<evidence type="ECO:0000256" key="6">
    <source>
        <dbReference type="PIRSR" id="PIRSR001227-2"/>
    </source>
</evidence>
<dbReference type="Proteomes" id="UP000260351">
    <property type="component" value="Unassembled WGS sequence"/>
</dbReference>
<dbReference type="PANTHER" id="PTHR34218:SF4">
    <property type="entry name" value="ACYL-HOMOSERINE LACTONE ACYLASE QUIP"/>
    <property type="match status" value="1"/>
</dbReference>
<dbReference type="InterPro" id="IPR043147">
    <property type="entry name" value="Penicillin_amidase_A-knob"/>
</dbReference>
<accession>A0A3E1KBU6</accession>
<evidence type="ECO:0000256" key="5">
    <source>
        <dbReference type="PIRSR" id="PIRSR001227-1"/>
    </source>
</evidence>
<name>A0A3E1KBU6_9GAMM</name>
<dbReference type="Gene3D" id="2.30.120.10">
    <property type="match status" value="1"/>
</dbReference>
<dbReference type="PIRSF" id="PIRSF001227">
    <property type="entry name" value="Pen_acylase"/>
    <property type="match status" value="1"/>
</dbReference>
<keyword evidence="6" id="KW-0106">Calcium</keyword>
<evidence type="ECO:0000313" key="8">
    <source>
        <dbReference type="Proteomes" id="UP000260351"/>
    </source>
</evidence>
<reference evidence="7 8" key="1">
    <citation type="submission" date="2018-08" db="EMBL/GenBank/DDBJ databases">
        <title>Wenzhouxiangella salilacus sp. nov., a novel bacterium isolated from a saline lake in Xinjiang Province, China.</title>
        <authorList>
            <person name="Han S."/>
        </authorList>
    </citation>
    <scope>NUCLEOTIDE SEQUENCE [LARGE SCALE GENOMIC DNA]</scope>
    <source>
        <strain evidence="7 8">XDB06</strain>
    </source>
</reference>
<gene>
    <name evidence="7" type="ORF">DZC52_02970</name>
</gene>
<dbReference type="AlphaFoldDB" id="A0A3E1KBU6"/>
<evidence type="ECO:0000313" key="7">
    <source>
        <dbReference type="EMBL" id="RFF31969.1"/>
    </source>
</evidence>
<dbReference type="EMBL" id="QUZK01000014">
    <property type="protein sequence ID" value="RFF31969.1"/>
    <property type="molecule type" value="Genomic_DNA"/>
</dbReference>
<sequence>MPPNPRFWCASGRLCHNRSGNITTSRGIQRMKKLITLVGGLALAAGLQAQSVPMPALSAPVTVHTDANGIPTIVGDTEHDVNYVRGFLHARDRLFQMDYLRRVASGTLAELLGPGALSSDVELRTLGLRRGALETWQHMTADEKAWVKAYADGVNAFLASADQLPPEYGALELSQVERWTPVDSLIIGKLLAFQLSFDSGVVDRTVRLATYQAVGEAVGFDGATLFSEDLSRAAPMDDRVSIPNFFETAGIIPVPGSSGSSLESAEGGAGASGGWRNLPGISDAVVDSLNGYMERVRNIPLLGTTIGRADNRAGSNWWVVSGEHTDSGYPIMANDPHLGLDMPALMINENIVIRDEQRVVSGVTPPGTPLTLLGCNLNICWGLTNHNIDVTDYFREEIRTNSYGLPTHTVHADGEEQVLYAFQSYFVNGVGDGEMDNVNRANVGYDSGGVTFLVPRRNNGPIVAQPDASSAISIQYAGWGATYELSSIRGFERASNMEEFRAVIDNWTFGSQNVVYADVEGNIAYFTTGAVPLREDLQNNNVGGGVPPFLLRDGSGALGHDWLPANENSTRAAPFASLPKSEMPHVVNPPWGYIANANNDPVGTTLDNNPLNQLRPGGNGIYYLNPSYSELRMARIDRELQDMIASGSVSVEDMKALQADNQLFDAELIVPYILQAFENATEEGAWPGLAQFALDPGIQEAVGRLAEWDFSTPTGLAEGFDPGSPAGAGAPSQDEVANSVAATIYSVWRGQVIGNTIDATLEALQLGNALPGSSDALRAFHHQLASFEQSGGFGASGIPFFNVEGAPDMASARDTVLLASLAQTLELLASDEFAPAFGNSTDQSDYRWGKLHRIVFSHPLGSDPFNVPNGGGLSDLGPNLPGVARAGGYQTVDASSHSVRADGLNDFMFGSGPARRTVAEMTPGTPNVAEILPGGRSGVFVSPFYTNQLRLWLMNDYLPLSFGESDAQSVAADTTTFTP</sequence>
<evidence type="ECO:0000256" key="3">
    <source>
        <dbReference type="ARBA" id="ARBA00023145"/>
    </source>
</evidence>
<dbReference type="Gene3D" id="1.10.1400.10">
    <property type="match status" value="2"/>
</dbReference>
<feature type="active site" description="Nucleophile" evidence="5">
    <location>
        <position position="315"/>
    </location>
</feature>
<keyword evidence="8" id="KW-1185">Reference proteome</keyword>
<feature type="binding site" evidence="6">
    <location>
        <position position="392"/>
    </location>
    <ligand>
        <name>Ca(2+)</name>
        <dbReference type="ChEBI" id="CHEBI:29108"/>
    </ligand>
</feature>
<evidence type="ECO:0000256" key="4">
    <source>
        <dbReference type="ARBA" id="ARBA00038735"/>
    </source>
</evidence>
<proteinExistence type="inferred from homology"/>
<dbReference type="OrthoDB" id="9760084at2"/>
<comment type="cofactor">
    <cofactor evidence="6">
        <name>Ca(2+)</name>
        <dbReference type="ChEBI" id="CHEBI:29108"/>
    </cofactor>
    <text evidence="6">Binds 1 Ca(2+) ion per dimer.</text>
</comment>
<keyword evidence="2" id="KW-0378">Hydrolase</keyword>
<evidence type="ECO:0000256" key="1">
    <source>
        <dbReference type="ARBA" id="ARBA00006586"/>
    </source>
</evidence>
<dbReference type="InterPro" id="IPR014395">
    <property type="entry name" value="Pen/GL7ACA/AHL_acylase"/>
</dbReference>
<dbReference type="GO" id="GO:0017000">
    <property type="term" value="P:antibiotic biosynthetic process"/>
    <property type="evidence" value="ECO:0007669"/>
    <property type="project" value="InterPro"/>
</dbReference>
<dbReference type="GO" id="GO:0016811">
    <property type="term" value="F:hydrolase activity, acting on carbon-nitrogen (but not peptide) bonds, in linear amides"/>
    <property type="evidence" value="ECO:0007669"/>
    <property type="project" value="InterPro"/>
</dbReference>
<comment type="similarity">
    <text evidence="1">Belongs to the peptidase S45 family.</text>
</comment>
<comment type="caution">
    <text evidence="7">The sequence shown here is derived from an EMBL/GenBank/DDBJ whole genome shotgun (WGS) entry which is preliminary data.</text>
</comment>
<keyword evidence="3" id="KW-0865">Zymogen</keyword>
<dbReference type="Gene3D" id="1.10.439.10">
    <property type="entry name" value="Penicillin Amidohydrolase, domain 1"/>
    <property type="match status" value="1"/>
</dbReference>
<dbReference type="GO" id="GO:0046872">
    <property type="term" value="F:metal ion binding"/>
    <property type="evidence" value="ECO:0007669"/>
    <property type="project" value="UniProtKB-KW"/>
</dbReference>
<feature type="binding site" evidence="6">
    <location>
        <position position="389"/>
    </location>
    <ligand>
        <name>Ca(2+)</name>
        <dbReference type="ChEBI" id="CHEBI:29108"/>
    </ligand>
</feature>
<organism evidence="7 8">
    <name type="scientific">Wenzhouxiangella sediminis</name>
    <dbReference type="NCBI Taxonomy" id="1792836"/>
    <lineage>
        <taxon>Bacteria</taxon>
        <taxon>Pseudomonadati</taxon>
        <taxon>Pseudomonadota</taxon>
        <taxon>Gammaproteobacteria</taxon>
        <taxon>Chromatiales</taxon>
        <taxon>Wenzhouxiangellaceae</taxon>
        <taxon>Wenzhouxiangella</taxon>
    </lineage>
</organism>
<dbReference type="InterPro" id="IPR043146">
    <property type="entry name" value="Penicillin_amidase_N_B-knob"/>
</dbReference>
<comment type="subunit">
    <text evidence="4">Heterodimer of an alpha subunit and a beta subunit processed from the same precursor.</text>
</comment>
<dbReference type="PANTHER" id="PTHR34218">
    <property type="entry name" value="PEPTIDASE S45 PENICILLIN AMIDASE"/>
    <property type="match status" value="1"/>
</dbReference>
<evidence type="ECO:0000256" key="2">
    <source>
        <dbReference type="ARBA" id="ARBA00022801"/>
    </source>
</evidence>
<dbReference type="SUPFAM" id="SSF56235">
    <property type="entry name" value="N-terminal nucleophile aminohydrolases (Ntn hydrolases)"/>
    <property type="match status" value="1"/>
</dbReference>
<protein>
    <submittedName>
        <fullName evidence="7">Penicillin acylase family protein</fullName>
    </submittedName>
</protein>
<dbReference type="InterPro" id="IPR023343">
    <property type="entry name" value="Penicillin_amidase_dom1"/>
</dbReference>
<dbReference type="InterPro" id="IPR002692">
    <property type="entry name" value="S45"/>
</dbReference>
<dbReference type="Pfam" id="PF01804">
    <property type="entry name" value="Penicil_amidase"/>
    <property type="match status" value="1"/>
</dbReference>